<feature type="region of interest" description="Disordered" evidence="6">
    <location>
        <begin position="1"/>
        <end position="33"/>
    </location>
</feature>
<dbReference type="OrthoDB" id="440553at2759"/>
<evidence type="ECO:0000256" key="6">
    <source>
        <dbReference type="SAM" id="MobiDB-lite"/>
    </source>
</evidence>
<accession>A0A1Y2DPT6</accession>
<dbReference type="Pfam" id="PF07690">
    <property type="entry name" value="MFS_1"/>
    <property type="match status" value="1"/>
</dbReference>
<dbReference type="GO" id="GO:0022857">
    <property type="term" value="F:transmembrane transporter activity"/>
    <property type="evidence" value="ECO:0007669"/>
    <property type="project" value="InterPro"/>
</dbReference>
<gene>
    <name evidence="9" type="ORF">BCR38DRAFT_494363</name>
</gene>
<dbReference type="Proteomes" id="UP000193689">
    <property type="component" value="Unassembled WGS sequence"/>
</dbReference>
<feature type="transmembrane region" description="Helical" evidence="7">
    <location>
        <begin position="422"/>
        <end position="443"/>
    </location>
</feature>
<keyword evidence="4 7" id="KW-1133">Transmembrane helix</keyword>
<name>A0A1Y2DPT6_9PEZI</name>
<feature type="transmembrane region" description="Helical" evidence="7">
    <location>
        <begin position="123"/>
        <end position="141"/>
    </location>
</feature>
<keyword evidence="2" id="KW-0813">Transport</keyword>
<evidence type="ECO:0000313" key="9">
    <source>
        <dbReference type="EMBL" id="ORY61270.1"/>
    </source>
</evidence>
<dbReference type="FunFam" id="1.20.1250.20:FF:000172">
    <property type="entry name" value="MFS multidrug resistance transporter"/>
    <property type="match status" value="1"/>
</dbReference>
<dbReference type="Gene3D" id="1.20.1250.20">
    <property type="entry name" value="MFS general substrate transporter like domains"/>
    <property type="match status" value="1"/>
</dbReference>
<feature type="compositionally biased region" description="Low complexity" evidence="6">
    <location>
        <begin position="18"/>
        <end position="32"/>
    </location>
</feature>
<feature type="transmembrane region" description="Helical" evidence="7">
    <location>
        <begin position="479"/>
        <end position="498"/>
    </location>
</feature>
<evidence type="ECO:0000256" key="5">
    <source>
        <dbReference type="ARBA" id="ARBA00023136"/>
    </source>
</evidence>
<dbReference type="RefSeq" id="XP_040713347.1">
    <property type="nucleotide sequence ID" value="XM_040864722.1"/>
</dbReference>
<feature type="transmembrane region" description="Helical" evidence="7">
    <location>
        <begin position="391"/>
        <end position="410"/>
    </location>
</feature>
<feature type="transmembrane region" description="Helical" evidence="7">
    <location>
        <begin position="91"/>
        <end position="111"/>
    </location>
</feature>
<keyword evidence="5 7" id="KW-0472">Membrane</keyword>
<feature type="transmembrane region" description="Helical" evidence="7">
    <location>
        <begin position="212"/>
        <end position="232"/>
    </location>
</feature>
<dbReference type="InParanoid" id="A0A1Y2DPT6"/>
<evidence type="ECO:0000256" key="7">
    <source>
        <dbReference type="SAM" id="Phobius"/>
    </source>
</evidence>
<comment type="subcellular location">
    <subcellularLocation>
        <location evidence="1">Membrane</location>
        <topology evidence="1">Multi-pass membrane protein</topology>
    </subcellularLocation>
</comment>
<dbReference type="GO" id="GO:0005886">
    <property type="term" value="C:plasma membrane"/>
    <property type="evidence" value="ECO:0007669"/>
    <property type="project" value="TreeGrafter"/>
</dbReference>
<feature type="transmembrane region" description="Helical" evidence="7">
    <location>
        <begin position="293"/>
        <end position="310"/>
    </location>
</feature>
<comment type="caution">
    <text evidence="9">The sequence shown here is derived from an EMBL/GenBank/DDBJ whole genome shotgun (WGS) entry which is preliminary data.</text>
</comment>
<keyword evidence="3 7" id="KW-0812">Transmembrane</keyword>
<feature type="transmembrane region" description="Helical" evidence="7">
    <location>
        <begin position="330"/>
        <end position="351"/>
    </location>
</feature>
<dbReference type="EMBL" id="MCFJ01000010">
    <property type="protein sequence ID" value="ORY61270.1"/>
    <property type="molecule type" value="Genomic_DNA"/>
</dbReference>
<dbReference type="AlphaFoldDB" id="A0A1Y2DPT6"/>
<evidence type="ECO:0000256" key="3">
    <source>
        <dbReference type="ARBA" id="ARBA00022692"/>
    </source>
</evidence>
<organism evidence="9 10">
    <name type="scientific">Pseudomassariella vexata</name>
    <dbReference type="NCBI Taxonomy" id="1141098"/>
    <lineage>
        <taxon>Eukaryota</taxon>
        <taxon>Fungi</taxon>
        <taxon>Dikarya</taxon>
        <taxon>Ascomycota</taxon>
        <taxon>Pezizomycotina</taxon>
        <taxon>Sordariomycetes</taxon>
        <taxon>Xylariomycetidae</taxon>
        <taxon>Amphisphaeriales</taxon>
        <taxon>Pseudomassariaceae</taxon>
        <taxon>Pseudomassariella</taxon>
    </lineage>
</organism>
<dbReference type="PROSITE" id="PS50850">
    <property type="entry name" value="MFS"/>
    <property type="match status" value="1"/>
</dbReference>
<dbReference type="PRINTS" id="PR01036">
    <property type="entry name" value="TCRTETB"/>
</dbReference>
<keyword evidence="10" id="KW-1185">Reference proteome</keyword>
<dbReference type="SUPFAM" id="SSF103473">
    <property type="entry name" value="MFS general substrate transporter"/>
    <property type="match status" value="1"/>
</dbReference>
<feature type="transmembrane region" description="Helical" evidence="7">
    <location>
        <begin position="455"/>
        <end position="473"/>
    </location>
</feature>
<dbReference type="GeneID" id="63780934"/>
<dbReference type="PANTHER" id="PTHR23502:SF26">
    <property type="entry name" value="MAJOR FACILITATOR SUPERFAMILY (MFS) PROFILE DOMAIN-CONTAINING PROTEIN"/>
    <property type="match status" value="1"/>
</dbReference>
<dbReference type="InterPro" id="IPR011701">
    <property type="entry name" value="MFS"/>
</dbReference>
<sequence>MFSPKLVVDDDDTDRSSCRSSTPPTKSSPRSSICFEKPPYEKPPGQYHVFSLGKKRRCIYIISLAGLFSPLSSNIYFPAIGAISRDLDVKVSLIALTITIYMVIQGISPSFWGPLSDTRGRRLTFIGTFAIFLISNIGLALTENFATLMVFRGIQAAGSAATISVGSGVIGDISSPKERGGFVGIHGGLRQTGQSIGPVFGGLITHVLGFRAIFWVLFVMGSITLLLIISFLPETLRSIAGDGTVRLHGIHKPLLYTLKGQPFVVDDQEVPSQPKLTLSSVVAPFCFLFEKDIFVTLFYGAIVYTVHSMVTSSTTAMLQPHFKLTDLQVGLVFLPNGAGVILGSFFTGLLMDRDFRLYERRYRAKRHIPAETKTSKYQDDFPIEHTRLRQCGWIVALFVVATGLYGYSLALNNLVAPLVLQFLIAYTATAVFTSNSALILDLYTGAAASATAVNNLVRCSIGAGGVACVQFIVDAIGAGPTYIGCAVLAAAFSPLLVLEWKFGGQWRVERTKKLANKGDKGRQVV</sequence>
<evidence type="ECO:0000256" key="1">
    <source>
        <dbReference type="ARBA" id="ARBA00004141"/>
    </source>
</evidence>
<evidence type="ECO:0000256" key="4">
    <source>
        <dbReference type="ARBA" id="ARBA00022989"/>
    </source>
</evidence>
<evidence type="ECO:0000313" key="10">
    <source>
        <dbReference type="Proteomes" id="UP000193689"/>
    </source>
</evidence>
<proteinExistence type="predicted"/>
<dbReference type="PANTHER" id="PTHR23502">
    <property type="entry name" value="MAJOR FACILITATOR SUPERFAMILY"/>
    <property type="match status" value="1"/>
</dbReference>
<protein>
    <submittedName>
        <fullName evidence="9">Major facilitator superfamily domain-containing protein</fullName>
    </submittedName>
</protein>
<feature type="transmembrane region" description="Helical" evidence="7">
    <location>
        <begin position="58"/>
        <end position="79"/>
    </location>
</feature>
<dbReference type="InterPro" id="IPR036259">
    <property type="entry name" value="MFS_trans_sf"/>
</dbReference>
<evidence type="ECO:0000259" key="8">
    <source>
        <dbReference type="PROSITE" id="PS50850"/>
    </source>
</evidence>
<evidence type="ECO:0000256" key="2">
    <source>
        <dbReference type="ARBA" id="ARBA00022448"/>
    </source>
</evidence>
<dbReference type="InterPro" id="IPR020846">
    <property type="entry name" value="MFS_dom"/>
</dbReference>
<feature type="domain" description="Major facilitator superfamily (MFS) profile" evidence="8">
    <location>
        <begin position="58"/>
        <end position="501"/>
    </location>
</feature>
<reference evidence="9 10" key="1">
    <citation type="submission" date="2016-07" db="EMBL/GenBank/DDBJ databases">
        <title>Pervasive Adenine N6-methylation of Active Genes in Fungi.</title>
        <authorList>
            <consortium name="DOE Joint Genome Institute"/>
            <person name="Mondo S.J."/>
            <person name="Dannebaum R.O."/>
            <person name="Kuo R.C."/>
            <person name="Labutti K."/>
            <person name="Haridas S."/>
            <person name="Kuo A."/>
            <person name="Salamov A."/>
            <person name="Ahrendt S.R."/>
            <person name="Lipzen A."/>
            <person name="Sullivan W."/>
            <person name="Andreopoulos W.B."/>
            <person name="Clum A."/>
            <person name="Lindquist E."/>
            <person name="Daum C."/>
            <person name="Ramamoorthy G.K."/>
            <person name="Gryganskyi A."/>
            <person name="Culley D."/>
            <person name="Magnuson J.K."/>
            <person name="James T.Y."/>
            <person name="O'Malley M.A."/>
            <person name="Stajich J.E."/>
            <person name="Spatafora J.W."/>
            <person name="Visel A."/>
            <person name="Grigoriev I.V."/>
        </authorList>
    </citation>
    <scope>NUCLEOTIDE SEQUENCE [LARGE SCALE GENOMIC DNA]</scope>
    <source>
        <strain evidence="9 10">CBS 129021</strain>
    </source>
</reference>
<dbReference type="STRING" id="1141098.A0A1Y2DPT6"/>